<keyword evidence="2" id="KW-0472">Membrane</keyword>
<feature type="compositionally biased region" description="Gly residues" evidence="1">
    <location>
        <begin position="69"/>
        <end position="101"/>
    </location>
</feature>
<evidence type="ECO:0000313" key="3">
    <source>
        <dbReference type="EMBL" id="KAK4174265.1"/>
    </source>
</evidence>
<feature type="region of interest" description="Disordered" evidence="1">
    <location>
        <begin position="302"/>
        <end position="363"/>
    </location>
</feature>
<name>A0AAN7A5P7_9PEZI</name>
<feature type="compositionally biased region" description="Low complexity" evidence="1">
    <location>
        <begin position="170"/>
        <end position="213"/>
    </location>
</feature>
<evidence type="ECO:0000256" key="2">
    <source>
        <dbReference type="SAM" id="Phobius"/>
    </source>
</evidence>
<accession>A0AAN7A5P7</accession>
<evidence type="ECO:0000313" key="4">
    <source>
        <dbReference type="Proteomes" id="UP001302321"/>
    </source>
</evidence>
<dbReference type="EMBL" id="MU866291">
    <property type="protein sequence ID" value="KAK4174265.1"/>
    <property type="molecule type" value="Genomic_DNA"/>
</dbReference>
<feature type="region of interest" description="Disordered" evidence="1">
    <location>
        <begin position="635"/>
        <end position="699"/>
    </location>
</feature>
<feature type="compositionally biased region" description="Pro residues" evidence="1">
    <location>
        <begin position="244"/>
        <end position="259"/>
    </location>
</feature>
<feature type="region of interest" description="Disordered" evidence="1">
    <location>
        <begin position="489"/>
        <end position="508"/>
    </location>
</feature>
<dbReference type="AlphaFoldDB" id="A0AAN7A5P7"/>
<proteinExistence type="predicted"/>
<feature type="compositionally biased region" description="Gly residues" evidence="1">
    <location>
        <begin position="116"/>
        <end position="127"/>
    </location>
</feature>
<organism evidence="3 4">
    <name type="scientific">Triangularia setosa</name>
    <dbReference type="NCBI Taxonomy" id="2587417"/>
    <lineage>
        <taxon>Eukaryota</taxon>
        <taxon>Fungi</taxon>
        <taxon>Dikarya</taxon>
        <taxon>Ascomycota</taxon>
        <taxon>Pezizomycotina</taxon>
        <taxon>Sordariomycetes</taxon>
        <taxon>Sordariomycetidae</taxon>
        <taxon>Sordariales</taxon>
        <taxon>Podosporaceae</taxon>
        <taxon>Triangularia</taxon>
    </lineage>
</organism>
<gene>
    <name evidence="3" type="ORF">QBC36DRAFT_292602</name>
</gene>
<evidence type="ECO:0000256" key="1">
    <source>
        <dbReference type="SAM" id="MobiDB-lite"/>
    </source>
</evidence>
<sequence>MLEGRELQSRQDNNRDDEDDETRRRRFRFGNNRNNNDRNSGDGEGDNNRNNRFNGGGRGGNDDDDDDNNGGGGNNRGGNRDGGGNNRNGKFGGNRGNGRGGNNNNNNGNDNDDNDGGNGGNRNGGNGNRRFRGGFRNGNGNGNNRNDDSSPPENPPEADPSVSPPPSEDSPPAESAPAEPVLGEPVPEGLVPEGLVPEGLVPEGPVPAELVPAEPTPAEPAPVEPSPSEAIPAEAVPPESTSAPSPPPASEDPGAPPNPGVIVLQSQIQATPTVEGVPTVTDFVPVVTVSNLDGASGLLTEIGGSGPQSDGAVPFPTDPAATSLPVPDIVNLPGGDRDGNGSGPTTTGTPDDSNRIEAPQGGMDPTAERVLISVGSIGAFILICFIVWMVRRTMKKSRLPSSVAGTSSGGGLPFFGRKNSHKSAPSTVTLSPPPKYREKEEVPEARQVEEYYPPEKTEGEPQLQSQPPPAPPQQQVVQPQVLQATLPLQQQQQPQLPPLQTSFPTQQPQVPFTSYYQPSYNADMTYDPTNAFNIMPPSLRYSHQQQESFSSTNAAQFGAFMVRTEHANGTYANGVSPITTYYTPSPIAQQPPQSQQLPVPYNLVYQEAGRRSLVSSLSSGFGDGADIVTSATLLTPPQPAATAPRSSSHYSTRFSYVSPVQQQPPPLPQQPQGQRDTVYTQASEDQPSRHRSLNSWVEQQTGRIVRTQERDPAYQMQQEQMMPGHPGIPGIHNPPDEQNFRMMMQDDEVPRRVESALANMSPTERSRLVAP</sequence>
<reference evidence="3" key="2">
    <citation type="submission" date="2023-05" db="EMBL/GenBank/DDBJ databases">
        <authorList>
            <consortium name="Lawrence Berkeley National Laboratory"/>
            <person name="Steindorff A."/>
            <person name="Hensen N."/>
            <person name="Bonometti L."/>
            <person name="Westerberg I."/>
            <person name="Brannstrom I.O."/>
            <person name="Guillou S."/>
            <person name="Cros-Aarteil S."/>
            <person name="Calhoun S."/>
            <person name="Haridas S."/>
            <person name="Kuo A."/>
            <person name="Mondo S."/>
            <person name="Pangilinan J."/>
            <person name="Riley R."/>
            <person name="Labutti K."/>
            <person name="Andreopoulos B."/>
            <person name="Lipzen A."/>
            <person name="Chen C."/>
            <person name="Yanf M."/>
            <person name="Daum C."/>
            <person name="Ng V."/>
            <person name="Clum A."/>
            <person name="Ohm R."/>
            <person name="Martin F."/>
            <person name="Silar P."/>
            <person name="Natvig D."/>
            <person name="Lalanne C."/>
            <person name="Gautier V."/>
            <person name="Ament-Velasquez S.L."/>
            <person name="Kruys A."/>
            <person name="Hutchinson M.I."/>
            <person name="Powell A.J."/>
            <person name="Barry K."/>
            <person name="Miller A.N."/>
            <person name="Grigoriev I.V."/>
            <person name="Debuchy R."/>
            <person name="Gladieux P."/>
            <person name="Thoren M.H."/>
            <person name="Johannesson H."/>
        </authorList>
    </citation>
    <scope>NUCLEOTIDE SEQUENCE</scope>
    <source>
        <strain evidence="3">CBS 892.96</strain>
    </source>
</reference>
<feature type="transmembrane region" description="Helical" evidence="2">
    <location>
        <begin position="370"/>
        <end position="390"/>
    </location>
</feature>
<feature type="compositionally biased region" description="Basic and acidic residues" evidence="1">
    <location>
        <begin position="435"/>
        <end position="459"/>
    </location>
</feature>
<feature type="compositionally biased region" description="Pro residues" evidence="1">
    <location>
        <begin position="152"/>
        <end position="169"/>
    </location>
</feature>
<keyword evidence="2" id="KW-1133">Transmembrane helix</keyword>
<keyword evidence="4" id="KW-1185">Reference proteome</keyword>
<feature type="compositionally biased region" description="Low complexity" evidence="1">
    <location>
        <begin position="226"/>
        <end position="243"/>
    </location>
</feature>
<keyword evidence="2" id="KW-0812">Transmembrane</keyword>
<feature type="compositionally biased region" description="Pro residues" evidence="1">
    <location>
        <begin position="214"/>
        <end position="225"/>
    </location>
</feature>
<feature type="compositionally biased region" description="Basic and acidic residues" evidence="1">
    <location>
        <begin position="35"/>
        <end position="49"/>
    </location>
</feature>
<reference evidence="3" key="1">
    <citation type="journal article" date="2023" name="Mol. Phylogenet. Evol.">
        <title>Genome-scale phylogeny and comparative genomics of the fungal order Sordariales.</title>
        <authorList>
            <person name="Hensen N."/>
            <person name="Bonometti L."/>
            <person name="Westerberg I."/>
            <person name="Brannstrom I.O."/>
            <person name="Guillou S."/>
            <person name="Cros-Aarteil S."/>
            <person name="Calhoun S."/>
            <person name="Haridas S."/>
            <person name="Kuo A."/>
            <person name="Mondo S."/>
            <person name="Pangilinan J."/>
            <person name="Riley R."/>
            <person name="LaButti K."/>
            <person name="Andreopoulos B."/>
            <person name="Lipzen A."/>
            <person name="Chen C."/>
            <person name="Yan M."/>
            <person name="Daum C."/>
            <person name="Ng V."/>
            <person name="Clum A."/>
            <person name="Steindorff A."/>
            <person name="Ohm R.A."/>
            <person name="Martin F."/>
            <person name="Silar P."/>
            <person name="Natvig D.O."/>
            <person name="Lalanne C."/>
            <person name="Gautier V."/>
            <person name="Ament-Velasquez S.L."/>
            <person name="Kruys A."/>
            <person name="Hutchinson M.I."/>
            <person name="Powell A.J."/>
            <person name="Barry K."/>
            <person name="Miller A.N."/>
            <person name="Grigoriev I.V."/>
            <person name="Debuchy R."/>
            <person name="Gladieux P."/>
            <person name="Hiltunen Thoren M."/>
            <person name="Johannesson H."/>
        </authorList>
    </citation>
    <scope>NUCLEOTIDE SEQUENCE</scope>
    <source>
        <strain evidence="3">CBS 892.96</strain>
    </source>
</reference>
<feature type="compositionally biased region" description="Low complexity" evidence="1">
    <location>
        <begin position="635"/>
        <end position="648"/>
    </location>
</feature>
<feature type="compositionally biased region" description="Basic and acidic residues" evidence="1">
    <location>
        <begin position="1"/>
        <end position="14"/>
    </location>
</feature>
<comment type="caution">
    <text evidence="3">The sequence shown here is derived from an EMBL/GenBank/DDBJ whole genome shotgun (WGS) entry which is preliminary data.</text>
</comment>
<dbReference type="Proteomes" id="UP001302321">
    <property type="component" value="Unassembled WGS sequence"/>
</dbReference>
<protein>
    <submittedName>
        <fullName evidence="3">Uncharacterized protein</fullName>
    </submittedName>
</protein>
<feature type="region of interest" description="Disordered" evidence="1">
    <location>
        <begin position="1"/>
        <end position="262"/>
    </location>
</feature>
<feature type="region of interest" description="Disordered" evidence="1">
    <location>
        <begin position="397"/>
        <end position="477"/>
    </location>
</feature>
<feature type="compositionally biased region" description="Polar residues" evidence="1">
    <location>
        <begin position="675"/>
        <end position="685"/>
    </location>
</feature>